<organism evidence="1 2">
    <name type="scientific">Trichogramma kaykai</name>
    <dbReference type="NCBI Taxonomy" id="54128"/>
    <lineage>
        <taxon>Eukaryota</taxon>
        <taxon>Metazoa</taxon>
        <taxon>Ecdysozoa</taxon>
        <taxon>Arthropoda</taxon>
        <taxon>Hexapoda</taxon>
        <taxon>Insecta</taxon>
        <taxon>Pterygota</taxon>
        <taxon>Neoptera</taxon>
        <taxon>Endopterygota</taxon>
        <taxon>Hymenoptera</taxon>
        <taxon>Apocrita</taxon>
        <taxon>Proctotrupomorpha</taxon>
        <taxon>Chalcidoidea</taxon>
        <taxon>Trichogrammatidae</taxon>
        <taxon>Trichogramma</taxon>
    </lineage>
</organism>
<sequence>MNPLGNWEEFARALLNVRPVVPTSCDDYVTTYNLAAGDQVPTLQERLVGEAKSWWSCYRVMEVEYAKFKELLRNRWDSPSTRTALLIKLYIDKQRVTESVGTFLENKYRLFQ</sequence>
<name>A0ABD2VWB4_9HYME</name>
<accession>A0ABD2VWB4</accession>
<dbReference type="EMBL" id="JBJJXI010000167">
    <property type="protein sequence ID" value="KAL3384810.1"/>
    <property type="molecule type" value="Genomic_DNA"/>
</dbReference>
<protein>
    <submittedName>
        <fullName evidence="1">Uncharacterized protein</fullName>
    </submittedName>
</protein>
<reference evidence="1 2" key="1">
    <citation type="journal article" date="2024" name="bioRxiv">
        <title>A reference genome for Trichogramma kaykai: A tiny desert-dwelling parasitoid wasp with competing sex-ratio distorters.</title>
        <authorList>
            <person name="Culotta J."/>
            <person name="Lindsey A.R."/>
        </authorList>
    </citation>
    <scope>NUCLEOTIDE SEQUENCE [LARGE SCALE GENOMIC DNA]</scope>
    <source>
        <strain evidence="1 2">KSX58</strain>
    </source>
</reference>
<dbReference type="Proteomes" id="UP001627154">
    <property type="component" value="Unassembled WGS sequence"/>
</dbReference>
<gene>
    <name evidence="1" type="ORF">TKK_019458</name>
</gene>
<keyword evidence="2" id="KW-1185">Reference proteome</keyword>
<proteinExistence type="predicted"/>
<evidence type="ECO:0000313" key="2">
    <source>
        <dbReference type="Proteomes" id="UP001627154"/>
    </source>
</evidence>
<comment type="caution">
    <text evidence="1">The sequence shown here is derived from an EMBL/GenBank/DDBJ whole genome shotgun (WGS) entry which is preliminary data.</text>
</comment>
<dbReference type="AlphaFoldDB" id="A0ABD2VWB4"/>
<evidence type="ECO:0000313" key="1">
    <source>
        <dbReference type="EMBL" id="KAL3384810.1"/>
    </source>
</evidence>